<evidence type="ECO:0000313" key="1">
    <source>
        <dbReference type="EMBL" id="ALJ98882.1"/>
    </source>
</evidence>
<accession>A0A0N7IRC9</accession>
<organism evidence="1 2">
    <name type="scientific">Escherichia phage C119</name>
    <dbReference type="NCBI Taxonomy" id="1735565"/>
    <lineage>
        <taxon>Viruses</taxon>
        <taxon>Duplodnaviria</taxon>
        <taxon>Heunggongvirae</taxon>
        <taxon>Uroviricota</taxon>
        <taxon>Caudoviricetes</taxon>
        <taxon>Drexlerviridae</taxon>
        <taxon>Rogunavirinae</taxon>
        <taxon>Rogunavirus</taxon>
        <taxon>Rogunavirus C119</taxon>
    </lineage>
</organism>
<gene>
    <name evidence="1" type="ORF">C119_2</name>
</gene>
<reference evidence="1 2" key="1">
    <citation type="submission" date="2015-09" db="EMBL/GenBank/DDBJ databases">
        <title>Preliminary characterization of a novel lytic bacteriophage as a possible biocontrol agent against multidrug resistant Shiga toxin-producing Escherichia coli (STEC).</title>
        <authorList>
            <person name="Amarillas L."/>
            <person name="Leon-Felix J."/>
        </authorList>
    </citation>
    <scope>NUCLEOTIDE SEQUENCE [LARGE SCALE GENOMIC DNA]</scope>
</reference>
<protein>
    <submittedName>
        <fullName evidence="1">Uncharacterized protein</fullName>
    </submittedName>
</protein>
<keyword evidence="2" id="KW-1185">Reference proteome</keyword>
<proteinExistence type="predicted"/>
<evidence type="ECO:0000313" key="2">
    <source>
        <dbReference type="Proteomes" id="UP000229605"/>
    </source>
</evidence>
<dbReference type="Pfam" id="PF22758">
    <property type="entry name" value="Phage_cement"/>
    <property type="match status" value="1"/>
</dbReference>
<sequence>MAIRRQATAGMVADTSLYNIDGACVTSSALVRNVGTAVGVGSVVDGHKVLVAPASGNVYGVLVKSHYESPRGSYGGAVGNVDNFSVANVMTHGRIWMATSLSEAPAFGSAVTVDANGLATSGDALGTNWTFAGGFQAADAASGEPALVEVQVIQK</sequence>
<dbReference type="EMBL" id="KT825490">
    <property type="protein sequence ID" value="ALJ98882.1"/>
    <property type="molecule type" value="Genomic_DNA"/>
</dbReference>
<dbReference type="InterPro" id="IPR054438">
    <property type="entry name" value="Struct_cement_gp24/gp6"/>
</dbReference>
<name>A0A0N7IRC9_9CAUD</name>
<dbReference type="Proteomes" id="UP000229605">
    <property type="component" value="Segment"/>
</dbReference>